<protein>
    <recommendedName>
        <fullName evidence="4">Quinol:cytochrome C oxidoreductase</fullName>
    </recommendedName>
</protein>
<dbReference type="RefSeq" id="WP_157027302.1">
    <property type="nucleotide sequence ID" value="NZ_WQMS01000013.1"/>
</dbReference>
<reference evidence="2 3" key="1">
    <citation type="submission" date="2019-12" db="EMBL/GenBank/DDBJ databases">
        <authorList>
            <person name="Huq M.A."/>
        </authorList>
    </citation>
    <scope>NUCLEOTIDE SEQUENCE [LARGE SCALE GENOMIC DNA]</scope>
    <source>
        <strain evidence="2 3">MAH-20</strain>
    </source>
</reference>
<keyword evidence="1" id="KW-0472">Membrane</keyword>
<feature type="transmembrane region" description="Helical" evidence="1">
    <location>
        <begin position="252"/>
        <end position="272"/>
    </location>
</feature>
<keyword evidence="1" id="KW-1133">Transmembrane helix</keyword>
<feature type="transmembrane region" description="Helical" evidence="1">
    <location>
        <begin position="7"/>
        <end position="25"/>
    </location>
</feature>
<feature type="transmembrane region" description="Helical" evidence="1">
    <location>
        <begin position="144"/>
        <end position="167"/>
    </location>
</feature>
<accession>A0A6I4J2M8</accession>
<feature type="transmembrane region" description="Helical" evidence="1">
    <location>
        <begin position="309"/>
        <end position="333"/>
    </location>
</feature>
<proteinExistence type="predicted"/>
<sequence length="344" mass="36459">MTAERNAAVVGFAGLAGIVAGLAIAPRIALTAWTAAAIGWAEAPLGCLALLMMVQLVGGSWRPLFRDAFAAGAALLPLTALTFVPVVVGAPWVYPWAEPHVAATLPAFKGAWLSPGFWMARTILYFAIFIGLEQAMRRAPAEARSGVAAGGLILFALLGSFAGVDWLESIEPGFHSSEYGLIFLAGTWIGGIALALLIALPERRQAPFAAAGVYVTALLFWAYVHAMQYIVIWSGDIPAEAHWYLRRTDAGWAFATWAIVVLQFVLPFLALLSPAVRRSGAAMLAIAAVTLGMRPVEAAWMLLPPTGLPALPTALLVLASWAAIGGFALALLARRLPERVPEKL</sequence>
<gene>
    <name evidence="2" type="ORF">GON01_10410</name>
</gene>
<feature type="transmembrane region" description="Helical" evidence="1">
    <location>
        <begin position="212"/>
        <end position="232"/>
    </location>
</feature>
<dbReference type="Proteomes" id="UP000441389">
    <property type="component" value="Unassembled WGS sequence"/>
</dbReference>
<organism evidence="2 3">
    <name type="scientific">Sphingomonas horti</name>
    <dbReference type="NCBI Taxonomy" id="2682842"/>
    <lineage>
        <taxon>Bacteria</taxon>
        <taxon>Pseudomonadati</taxon>
        <taxon>Pseudomonadota</taxon>
        <taxon>Alphaproteobacteria</taxon>
        <taxon>Sphingomonadales</taxon>
        <taxon>Sphingomonadaceae</taxon>
        <taxon>Sphingomonas</taxon>
    </lineage>
</organism>
<keyword evidence="1" id="KW-0812">Transmembrane</keyword>
<evidence type="ECO:0008006" key="4">
    <source>
        <dbReference type="Google" id="ProtNLM"/>
    </source>
</evidence>
<dbReference type="AlphaFoldDB" id="A0A6I4J2M8"/>
<evidence type="ECO:0000313" key="2">
    <source>
        <dbReference type="EMBL" id="MVO78343.1"/>
    </source>
</evidence>
<feature type="transmembrane region" description="Helical" evidence="1">
    <location>
        <begin position="112"/>
        <end position="132"/>
    </location>
</feature>
<feature type="transmembrane region" description="Helical" evidence="1">
    <location>
        <begin position="37"/>
        <end position="57"/>
    </location>
</feature>
<feature type="transmembrane region" description="Helical" evidence="1">
    <location>
        <begin position="284"/>
        <end position="303"/>
    </location>
</feature>
<evidence type="ECO:0000256" key="1">
    <source>
        <dbReference type="SAM" id="Phobius"/>
    </source>
</evidence>
<feature type="transmembrane region" description="Helical" evidence="1">
    <location>
        <begin position="69"/>
        <end position="92"/>
    </location>
</feature>
<evidence type="ECO:0000313" key="3">
    <source>
        <dbReference type="Proteomes" id="UP000441389"/>
    </source>
</evidence>
<name>A0A6I4J2M8_9SPHN</name>
<comment type="caution">
    <text evidence="2">The sequence shown here is derived from an EMBL/GenBank/DDBJ whole genome shotgun (WGS) entry which is preliminary data.</text>
</comment>
<feature type="transmembrane region" description="Helical" evidence="1">
    <location>
        <begin position="179"/>
        <end position="200"/>
    </location>
</feature>
<dbReference type="PANTHER" id="PTHR43044:SF1">
    <property type="entry name" value="QUINOL:CYTOCHROME C OXIDOREDUCTASE QUINONE-BINDING SUBUNIT 2"/>
    <property type="match status" value="1"/>
</dbReference>
<keyword evidence="3" id="KW-1185">Reference proteome</keyword>
<dbReference type="EMBL" id="WQMS01000013">
    <property type="protein sequence ID" value="MVO78343.1"/>
    <property type="molecule type" value="Genomic_DNA"/>
</dbReference>
<dbReference type="PANTHER" id="PTHR43044">
    <property type="match status" value="1"/>
</dbReference>